<evidence type="ECO:0000313" key="2">
    <source>
        <dbReference type="EMBL" id="VDZ96056.1"/>
    </source>
</evidence>
<protein>
    <submittedName>
        <fullName evidence="2">Uncharacterized protein</fullName>
    </submittedName>
</protein>
<dbReference type="Proteomes" id="UP000282086">
    <property type="component" value="Chromosome"/>
</dbReference>
<keyword evidence="1" id="KW-0472">Membrane</keyword>
<organism evidence="2 3">
    <name type="scientific">Salmonella enterica I</name>
    <dbReference type="NCBI Taxonomy" id="59201"/>
    <lineage>
        <taxon>Bacteria</taxon>
        <taxon>Pseudomonadati</taxon>
        <taxon>Pseudomonadota</taxon>
        <taxon>Gammaproteobacteria</taxon>
        <taxon>Enterobacterales</taxon>
        <taxon>Enterobacteriaceae</taxon>
        <taxon>Salmonella</taxon>
    </lineage>
</organism>
<name>A0A447MYH4_SALET</name>
<keyword evidence="1" id="KW-1133">Transmembrane helix</keyword>
<reference evidence="2 3" key="1">
    <citation type="submission" date="2018-12" db="EMBL/GenBank/DDBJ databases">
        <authorList>
            <consortium name="Pathogen Informatics"/>
        </authorList>
    </citation>
    <scope>NUCLEOTIDE SEQUENCE [LARGE SCALE GENOMIC DNA]</scope>
    <source>
        <strain evidence="2 3">NCTC129</strain>
    </source>
</reference>
<proteinExistence type="predicted"/>
<dbReference type="EMBL" id="LR134140">
    <property type="protein sequence ID" value="VDZ96056.1"/>
    <property type="molecule type" value="Genomic_DNA"/>
</dbReference>
<feature type="transmembrane region" description="Helical" evidence="1">
    <location>
        <begin position="24"/>
        <end position="43"/>
    </location>
</feature>
<evidence type="ECO:0000256" key="1">
    <source>
        <dbReference type="SAM" id="Phobius"/>
    </source>
</evidence>
<accession>A0A447MYH4</accession>
<gene>
    <name evidence="2" type="ORF">NCTC129_02199</name>
</gene>
<sequence>MTNMTQASATEKKGGWRFTQIQNLWYAATALCFCINYFITVSFL</sequence>
<evidence type="ECO:0000313" key="3">
    <source>
        <dbReference type="Proteomes" id="UP000282086"/>
    </source>
</evidence>
<dbReference type="AlphaFoldDB" id="A0A447MYH4"/>
<keyword evidence="1" id="KW-0812">Transmembrane</keyword>